<keyword evidence="2" id="KW-1185">Reference proteome</keyword>
<dbReference type="PANTHER" id="PTHR11439">
    <property type="entry name" value="GAG-POL-RELATED RETROTRANSPOSON"/>
    <property type="match status" value="1"/>
</dbReference>
<evidence type="ECO:0008006" key="3">
    <source>
        <dbReference type="Google" id="ProtNLM"/>
    </source>
</evidence>
<dbReference type="Proteomes" id="UP000765509">
    <property type="component" value="Unassembled WGS sequence"/>
</dbReference>
<accession>A0A9Q3FC52</accession>
<dbReference type="PANTHER" id="PTHR11439:SF440">
    <property type="entry name" value="INTEGRASE CATALYTIC DOMAIN-CONTAINING PROTEIN"/>
    <property type="match status" value="1"/>
</dbReference>
<reference evidence="1" key="1">
    <citation type="submission" date="2021-03" db="EMBL/GenBank/DDBJ databases">
        <title>Draft genome sequence of rust myrtle Austropuccinia psidii MF-1, a brazilian biotype.</title>
        <authorList>
            <person name="Quecine M.C."/>
            <person name="Pachon D.M.R."/>
            <person name="Bonatelli M.L."/>
            <person name="Correr F.H."/>
            <person name="Franceschini L.M."/>
            <person name="Leite T.F."/>
            <person name="Margarido G.R.A."/>
            <person name="Almeida C.A."/>
            <person name="Ferrarezi J.A."/>
            <person name="Labate C.A."/>
        </authorList>
    </citation>
    <scope>NUCLEOTIDE SEQUENCE</scope>
    <source>
        <strain evidence="1">MF-1</strain>
    </source>
</reference>
<evidence type="ECO:0000313" key="2">
    <source>
        <dbReference type="Proteomes" id="UP000765509"/>
    </source>
</evidence>
<protein>
    <recommendedName>
        <fullName evidence="3">Reverse transcriptase Ty1/copia-type domain-containing protein</fullName>
    </recommendedName>
</protein>
<comment type="caution">
    <text evidence="1">The sequence shown here is derived from an EMBL/GenBank/DDBJ whole genome shotgun (WGS) entry which is preliminary data.</text>
</comment>
<dbReference type="AlphaFoldDB" id="A0A9Q3FC52"/>
<dbReference type="EMBL" id="AVOT02042013">
    <property type="protein sequence ID" value="MBW0537393.1"/>
    <property type="molecule type" value="Genomic_DNA"/>
</dbReference>
<name>A0A9Q3FC52_9BASI</name>
<sequence>MHVDDGVIFSNNQNAVDDLKKNLMNHLQVKWEDTVTIIVGINLDCTENALILSQIDFAKQIIQHFEQKNKSSIIQMLSVLPEKKLTTSNDKPLEQKWYQSIIGSLNYLALGTRPDLNFAVGYLARYSVSPQQEHWDALIHLLGYLKHTVDRKLVFDSSKIDESLDLWSDADWGGEFQRSTSGVDGTGNGSRYVSFCHSNSPEMYEEYKNKHTLQQ</sequence>
<evidence type="ECO:0000313" key="1">
    <source>
        <dbReference type="EMBL" id="MBW0537393.1"/>
    </source>
</evidence>
<gene>
    <name evidence="1" type="ORF">O181_077108</name>
</gene>
<organism evidence="1 2">
    <name type="scientific">Austropuccinia psidii MF-1</name>
    <dbReference type="NCBI Taxonomy" id="1389203"/>
    <lineage>
        <taxon>Eukaryota</taxon>
        <taxon>Fungi</taxon>
        <taxon>Dikarya</taxon>
        <taxon>Basidiomycota</taxon>
        <taxon>Pucciniomycotina</taxon>
        <taxon>Pucciniomycetes</taxon>
        <taxon>Pucciniales</taxon>
        <taxon>Sphaerophragmiaceae</taxon>
        <taxon>Austropuccinia</taxon>
    </lineage>
</organism>
<proteinExistence type="predicted"/>
<dbReference type="OrthoDB" id="2791290at2759"/>